<dbReference type="Gene3D" id="1.10.357.10">
    <property type="entry name" value="Tetracycline Repressor, domain 2"/>
    <property type="match status" value="1"/>
</dbReference>
<dbReference type="InterPro" id="IPR001647">
    <property type="entry name" value="HTH_TetR"/>
</dbReference>
<evidence type="ECO:0000256" key="2">
    <source>
        <dbReference type="ARBA" id="ARBA00023015"/>
    </source>
</evidence>
<comment type="caution">
    <text evidence="7">The sequence shown here is derived from an EMBL/GenBank/DDBJ whole genome shotgun (WGS) entry which is preliminary data.</text>
</comment>
<reference evidence="7" key="1">
    <citation type="journal article" date="2014" name="Int. J. Syst. Evol. Microbiol.">
        <title>Complete genome sequence of Corynebacterium casei LMG S-19264T (=DSM 44701T), isolated from a smear-ripened cheese.</title>
        <authorList>
            <consortium name="US DOE Joint Genome Institute (JGI-PGF)"/>
            <person name="Walter F."/>
            <person name="Albersmeier A."/>
            <person name="Kalinowski J."/>
            <person name="Ruckert C."/>
        </authorList>
    </citation>
    <scope>NUCLEOTIDE SEQUENCE</scope>
    <source>
        <strain evidence="7">CGMCC 1.12785</strain>
    </source>
</reference>
<dbReference type="Proteomes" id="UP000616114">
    <property type="component" value="Unassembled WGS sequence"/>
</dbReference>
<dbReference type="PRINTS" id="PR00455">
    <property type="entry name" value="HTHTETR"/>
</dbReference>
<organism evidence="7 8">
    <name type="scientific">Sediminivirga luteola</name>
    <dbReference type="NCBI Taxonomy" id="1774748"/>
    <lineage>
        <taxon>Bacteria</taxon>
        <taxon>Bacillati</taxon>
        <taxon>Actinomycetota</taxon>
        <taxon>Actinomycetes</taxon>
        <taxon>Micrococcales</taxon>
        <taxon>Brevibacteriaceae</taxon>
        <taxon>Sediminivirga</taxon>
    </lineage>
</organism>
<keyword evidence="1" id="KW-0678">Repressor</keyword>
<dbReference type="PROSITE" id="PS50977">
    <property type="entry name" value="HTH_TETR_2"/>
    <property type="match status" value="1"/>
</dbReference>
<name>A0A8J2XL91_9MICO</name>
<evidence type="ECO:0000256" key="5">
    <source>
        <dbReference type="PROSITE-ProRule" id="PRU00335"/>
    </source>
</evidence>
<dbReference type="PANTHER" id="PTHR30055:SF234">
    <property type="entry name" value="HTH-TYPE TRANSCRIPTIONAL REGULATOR BETI"/>
    <property type="match status" value="1"/>
</dbReference>
<evidence type="ECO:0000256" key="1">
    <source>
        <dbReference type="ARBA" id="ARBA00022491"/>
    </source>
</evidence>
<dbReference type="AlphaFoldDB" id="A0A8J2XL91"/>
<sequence>MSKTRIIEAAVDLFGERGYAATTLRDIAARCDMRAPSIYAHFPNKEALLTAAREAVAREHREHFEAIAERVAGLPPLERLRSLLTAVLDYYSDRPTLVRFHLRTTALMAERGFAELEEDFRAEEDLLEETIRHAYEQGVADGSMRAGRAEALAALVLCLMDGLFLQLAYYEPAEHRRRFELVWTQVETALAVNGEPR</sequence>
<dbReference type="Gene3D" id="1.10.10.60">
    <property type="entry name" value="Homeodomain-like"/>
    <property type="match status" value="1"/>
</dbReference>
<evidence type="ECO:0000256" key="4">
    <source>
        <dbReference type="ARBA" id="ARBA00023163"/>
    </source>
</evidence>
<dbReference type="InterPro" id="IPR050109">
    <property type="entry name" value="HTH-type_TetR-like_transc_reg"/>
</dbReference>
<dbReference type="Pfam" id="PF00440">
    <property type="entry name" value="TetR_N"/>
    <property type="match status" value="1"/>
</dbReference>
<evidence type="ECO:0000313" key="7">
    <source>
        <dbReference type="EMBL" id="GGA20814.1"/>
    </source>
</evidence>
<dbReference type="Pfam" id="PF13977">
    <property type="entry name" value="TetR_C_6"/>
    <property type="match status" value="1"/>
</dbReference>
<dbReference type="InterPro" id="IPR036271">
    <property type="entry name" value="Tet_transcr_reg_TetR-rel_C_sf"/>
</dbReference>
<feature type="DNA-binding region" description="H-T-H motif" evidence="5">
    <location>
        <begin position="23"/>
        <end position="42"/>
    </location>
</feature>
<keyword evidence="4" id="KW-0804">Transcription</keyword>
<dbReference type="SUPFAM" id="SSF46689">
    <property type="entry name" value="Homeodomain-like"/>
    <property type="match status" value="1"/>
</dbReference>
<dbReference type="InterPro" id="IPR039538">
    <property type="entry name" value="BetI_C"/>
</dbReference>
<keyword evidence="2" id="KW-0805">Transcription regulation</keyword>
<dbReference type="SUPFAM" id="SSF48498">
    <property type="entry name" value="Tetracyclin repressor-like, C-terminal domain"/>
    <property type="match status" value="1"/>
</dbReference>
<dbReference type="EMBL" id="BMFY01000011">
    <property type="protein sequence ID" value="GGA20814.1"/>
    <property type="molecule type" value="Genomic_DNA"/>
</dbReference>
<keyword evidence="3 5" id="KW-0238">DNA-binding</keyword>
<dbReference type="InterPro" id="IPR009057">
    <property type="entry name" value="Homeodomain-like_sf"/>
</dbReference>
<evidence type="ECO:0000256" key="3">
    <source>
        <dbReference type="ARBA" id="ARBA00023125"/>
    </source>
</evidence>
<dbReference type="PANTHER" id="PTHR30055">
    <property type="entry name" value="HTH-TYPE TRANSCRIPTIONAL REGULATOR RUTR"/>
    <property type="match status" value="1"/>
</dbReference>
<dbReference type="GO" id="GO:0000976">
    <property type="term" value="F:transcription cis-regulatory region binding"/>
    <property type="evidence" value="ECO:0007669"/>
    <property type="project" value="TreeGrafter"/>
</dbReference>
<evidence type="ECO:0000313" key="8">
    <source>
        <dbReference type="Proteomes" id="UP000616114"/>
    </source>
</evidence>
<keyword evidence="8" id="KW-1185">Reference proteome</keyword>
<dbReference type="RefSeq" id="WP_188551216.1">
    <property type="nucleotide sequence ID" value="NZ_BMFY01000011.1"/>
</dbReference>
<protein>
    <submittedName>
        <fullName evidence="7">TetR family transcriptional regulator</fullName>
    </submittedName>
</protein>
<feature type="domain" description="HTH tetR-type" evidence="6">
    <location>
        <begin position="1"/>
        <end position="60"/>
    </location>
</feature>
<dbReference type="GO" id="GO:0003700">
    <property type="term" value="F:DNA-binding transcription factor activity"/>
    <property type="evidence" value="ECO:0007669"/>
    <property type="project" value="TreeGrafter"/>
</dbReference>
<evidence type="ECO:0000259" key="6">
    <source>
        <dbReference type="PROSITE" id="PS50977"/>
    </source>
</evidence>
<gene>
    <name evidence="7" type="ORF">GCM10011333_24890</name>
</gene>
<proteinExistence type="predicted"/>
<accession>A0A8J2XL91</accession>
<reference evidence="7" key="2">
    <citation type="submission" date="2020-09" db="EMBL/GenBank/DDBJ databases">
        <authorList>
            <person name="Sun Q."/>
            <person name="Zhou Y."/>
        </authorList>
    </citation>
    <scope>NUCLEOTIDE SEQUENCE</scope>
    <source>
        <strain evidence="7">CGMCC 1.12785</strain>
    </source>
</reference>